<name>A0A660LIW9_9ACTN</name>
<gene>
    <name evidence="7" type="ORF">C8N24_2974</name>
</gene>
<evidence type="ECO:0000256" key="3">
    <source>
        <dbReference type="ARBA" id="ARBA00022679"/>
    </source>
</evidence>
<dbReference type="AlphaFoldDB" id="A0A660LIW9"/>
<dbReference type="EMBL" id="RBIL01000001">
    <property type="protein sequence ID" value="RKQ93114.1"/>
    <property type="molecule type" value="Genomic_DNA"/>
</dbReference>
<comment type="catalytic activity">
    <reaction evidence="1">
        <text>ATP + protein L-histidine = ADP + protein N-phospho-L-histidine.</text>
        <dbReference type="EC" id="2.7.13.3"/>
    </reaction>
</comment>
<evidence type="ECO:0000256" key="1">
    <source>
        <dbReference type="ARBA" id="ARBA00000085"/>
    </source>
</evidence>
<dbReference type="InterPro" id="IPR050482">
    <property type="entry name" value="Sensor_HK_TwoCompSys"/>
</dbReference>
<evidence type="ECO:0000256" key="2">
    <source>
        <dbReference type="ARBA" id="ARBA00012438"/>
    </source>
</evidence>
<dbReference type="SUPFAM" id="SSF55781">
    <property type="entry name" value="GAF domain-like"/>
    <property type="match status" value="1"/>
</dbReference>
<organism evidence="7 8">
    <name type="scientific">Solirubrobacter pauli</name>
    <dbReference type="NCBI Taxonomy" id="166793"/>
    <lineage>
        <taxon>Bacteria</taxon>
        <taxon>Bacillati</taxon>
        <taxon>Actinomycetota</taxon>
        <taxon>Thermoleophilia</taxon>
        <taxon>Solirubrobacterales</taxon>
        <taxon>Solirubrobacteraceae</taxon>
        <taxon>Solirubrobacter</taxon>
    </lineage>
</organism>
<dbReference type="Gene3D" id="3.30.565.10">
    <property type="entry name" value="Histidine kinase-like ATPase, C-terminal domain"/>
    <property type="match status" value="1"/>
</dbReference>
<feature type="domain" description="GAF" evidence="6">
    <location>
        <begin position="24"/>
        <end position="173"/>
    </location>
</feature>
<keyword evidence="3" id="KW-0808">Transferase</keyword>
<keyword evidence="8" id="KW-1185">Reference proteome</keyword>
<dbReference type="SMART" id="SM00065">
    <property type="entry name" value="GAF"/>
    <property type="match status" value="1"/>
</dbReference>
<dbReference type="Gene3D" id="3.30.450.40">
    <property type="match status" value="1"/>
</dbReference>
<dbReference type="InterPro" id="IPR036890">
    <property type="entry name" value="HATPase_C_sf"/>
</dbReference>
<keyword evidence="4" id="KW-0418">Kinase</keyword>
<dbReference type="SUPFAM" id="SSF55874">
    <property type="entry name" value="ATPase domain of HSP90 chaperone/DNA topoisomerase II/histidine kinase"/>
    <property type="match status" value="1"/>
</dbReference>
<proteinExistence type="predicted"/>
<dbReference type="InterPro" id="IPR029016">
    <property type="entry name" value="GAF-like_dom_sf"/>
</dbReference>
<sequence>MGLEVFDEQSVLLRVATLVARETRLDHVFEQVSVEAANLLGIDATGVMHYLDDGRAVVVGVYRVGGARMLPVNAELDFDRAESALGRASTTKAPARVSSYDRSRGELPAVMRSMGMNVSIATPILIDGEPWGAIVGTAPDEEALPPGHEQRLVGLAELIAQAIVNDAQRAELAASRTRLLEAGDETRRRLERLLHEGAQQHVVALALKLRVGIGRTDPASAEAEVLRDALADAMEASAELSELARGLHPAVLSERGLAAALQAVAARSELPVNLRALPGKRHSAVIETTAYLMAAEALANAAVHARANECWLHADDRGEVLVVEVRDDGIGGAAVRPGGGLESIADRAAALGGTFLVESRAGGTAVRIEIPIAG</sequence>
<protein>
    <recommendedName>
        <fullName evidence="2">histidine kinase</fullName>
        <ecNumber evidence="2">2.7.13.3</ecNumber>
    </recommendedName>
</protein>
<dbReference type="PANTHER" id="PTHR24421">
    <property type="entry name" value="NITRATE/NITRITE SENSOR PROTEIN NARX-RELATED"/>
    <property type="match status" value="1"/>
</dbReference>
<dbReference type="GO" id="GO:0004673">
    <property type="term" value="F:protein histidine kinase activity"/>
    <property type="evidence" value="ECO:0007669"/>
    <property type="project" value="UniProtKB-EC"/>
</dbReference>
<dbReference type="EC" id="2.7.13.3" evidence="2"/>
<evidence type="ECO:0000256" key="5">
    <source>
        <dbReference type="ARBA" id="ARBA00023012"/>
    </source>
</evidence>
<evidence type="ECO:0000313" key="7">
    <source>
        <dbReference type="EMBL" id="RKQ93114.1"/>
    </source>
</evidence>
<evidence type="ECO:0000313" key="8">
    <source>
        <dbReference type="Proteomes" id="UP000278962"/>
    </source>
</evidence>
<keyword evidence="5" id="KW-0902">Two-component regulatory system</keyword>
<evidence type="ECO:0000256" key="4">
    <source>
        <dbReference type="ARBA" id="ARBA00022777"/>
    </source>
</evidence>
<dbReference type="InterPro" id="IPR003018">
    <property type="entry name" value="GAF"/>
</dbReference>
<dbReference type="GO" id="GO:0000160">
    <property type="term" value="P:phosphorelay signal transduction system"/>
    <property type="evidence" value="ECO:0007669"/>
    <property type="project" value="UniProtKB-KW"/>
</dbReference>
<accession>A0A660LIW9</accession>
<dbReference type="Proteomes" id="UP000278962">
    <property type="component" value="Unassembled WGS sequence"/>
</dbReference>
<reference evidence="7 8" key="1">
    <citation type="submission" date="2018-10" db="EMBL/GenBank/DDBJ databases">
        <title>Genomic Encyclopedia of Archaeal and Bacterial Type Strains, Phase II (KMG-II): from individual species to whole genera.</title>
        <authorList>
            <person name="Goeker M."/>
        </authorList>
    </citation>
    <scope>NUCLEOTIDE SEQUENCE [LARGE SCALE GENOMIC DNA]</scope>
    <source>
        <strain evidence="7 8">DSM 14954</strain>
    </source>
</reference>
<dbReference type="PANTHER" id="PTHR24421:SF10">
    <property type="entry name" value="NITRATE_NITRITE SENSOR PROTEIN NARQ"/>
    <property type="match status" value="1"/>
</dbReference>
<dbReference type="Pfam" id="PF13185">
    <property type="entry name" value="GAF_2"/>
    <property type="match status" value="1"/>
</dbReference>
<evidence type="ECO:0000259" key="6">
    <source>
        <dbReference type="SMART" id="SM00065"/>
    </source>
</evidence>
<dbReference type="RefSeq" id="WP_170179096.1">
    <property type="nucleotide sequence ID" value="NZ_RBIL01000001.1"/>
</dbReference>
<comment type="caution">
    <text evidence="7">The sequence shown here is derived from an EMBL/GenBank/DDBJ whole genome shotgun (WGS) entry which is preliminary data.</text>
</comment>